<reference evidence="2 3" key="1">
    <citation type="journal article" date="2014" name="BMC Genomics">
        <title>Genome sequencing of four Aureobasidium pullulans varieties: biotechnological potential, stress tolerance, and description of new species.</title>
        <authorList>
            <person name="Gostin Ar C."/>
            <person name="Ohm R.A."/>
            <person name="Kogej T."/>
            <person name="Sonjak S."/>
            <person name="Turk M."/>
            <person name="Zajc J."/>
            <person name="Zalar P."/>
            <person name="Grube M."/>
            <person name="Sun H."/>
            <person name="Han J."/>
            <person name="Sharma A."/>
            <person name="Chiniquy J."/>
            <person name="Ngan C.Y."/>
            <person name="Lipzen A."/>
            <person name="Barry K."/>
            <person name="Grigoriev I.V."/>
            <person name="Gunde-Cimerman N."/>
        </authorList>
    </citation>
    <scope>NUCLEOTIDE SEQUENCE [LARGE SCALE GENOMIC DNA]</scope>
    <source>
        <strain evidence="2 3">CBS 110374</strain>
    </source>
</reference>
<name>A0A074WV41_AURM1</name>
<keyword evidence="1" id="KW-0812">Transmembrane</keyword>
<dbReference type="EMBL" id="KL584825">
    <property type="protein sequence ID" value="KEQ66251.1"/>
    <property type="molecule type" value="Genomic_DNA"/>
</dbReference>
<keyword evidence="3" id="KW-1185">Reference proteome</keyword>
<gene>
    <name evidence="2" type="ORF">M437DRAFT_39640</name>
</gene>
<protein>
    <submittedName>
        <fullName evidence="2">Uncharacterized protein</fullName>
    </submittedName>
</protein>
<dbReference type="Proteomes" id="UP000030672">
    <property type="component" value="Unassembled WGS sequence"/>
</dbReference>
<accession>A0A074WV41</accession>
<evidence type="ECO:0000256" key="1">
    <source>
        <dbReference type="SAM" id="Phobius"/>
    </source>
</evidence>
<keyword evidence="1" id="KW-1133">Transmembrane helix</keyword>
<dbReference type="PANTHER" id="PTHR42085:SF2">
    <property type="entry name" value="F-BOX DOMAIN-CONTAINING PROTEIN"/>
    <property type="match status" value="1"/>
</dbReference>
<keyword evidence="1" id="KW-0472">Membrane</keyword>
<dbReference type="PANTHER" id="PTHR42085">
    <property type="entry name" value="F-BOX DOMAIN-CONTAINING PROTEIN"/>
    <property type="match status" value="1"/>
</dbReference>
<evidence type="ECO:0000313" key="2">
    <source>
        <dbReference type="EMBL" id="KEQ66251.1"/>
    </source>
</evidence>
<sequence>MVSKVALIGILFPIIIYICVAAIFLFVLGCALYVCVANFRQCIRKMYRKLKPLYWPEQTFNFLGLPPEIRMNVYRYTLPTDGIYYLTARKMRTYDRRLQEVLNNEIVHPPPSLLRVCRLVYKELWSIIYKKCVFYITIYSIRDLLYTLDLFDRYTNTTTPHSTDIFYHMKNIRIRINDLILNIHPLQCGSKMIAELSQTTQLWSGPGNLLLQDRYRAAILVRMFHGRGVAVLEHVEAACLKGFVAAVLRIDVLNKRELIKMLPWYQRRLSRHKSSTSPV</sequence>
<dbReference type="InterPro" id="IPR038883">
    <property type="entry name" value="AN11006-like"/>
</dbReference>
<dbReference type="AlphaFoldDB" id="A0A074WV41"/>
<proteinExistence type="predicted"/>
<dbReference type="HOGENOM" id="CLU_085759_0_0_1"/>
<evidence type="ECO:0000313" key="3">
    <source>
        <dbReference type="Proteomes" id="UP000030672"/>
    </source>
</evidence>
<feature type="transmembrane region" description="Helical" evidence="1">
    <location>
        <begin position="6"/>
        <end position="39"/>
    </location>
</feature>
<dbReference type="GeneID" id="63913419"/>
<organism evidence="2 3">
    <name type="scientific">Aureobasidium melanogenum (strain CBS 110374)</name>
    <name type="common">Aureobasidium pullulans var. melanogenum</name>
    <dbReference type="NCBI Taxonomy" id="1043003"/>
    <lineage>
        <taxon>Eukaryota</taxon>
        <taxon>Fungi</taxon>
        <taxon>Dikarya</taxon>
        <taxon>Ascomycota</taxon>
        <taxon>Pezizomycotina</taxon>
        <taxon>Dothideomycetes</taxon>
        <taxon>Dothideomycetidae</taxon>
        <taxon>Dothideales</taxon>
        <taxon>Saccotheciaceae</taxon>
        <taxon>Aureobasidium</taxon>
    </lineage>
</organism>
<dbReference type="PROSITE" id="PS51257">
    <property type="entry name" value="PROKAR_LIPOPROTEIN"/>
    <property type="match status" value="1"/>
</dbReference>
<dbReference type="RefSeq" id="XP_040883274.1">
    <property type="nucleotide sequence ID" value="XM_041020046.1"/>
</dbReference>